<evidence type="ECO:0000256" key="5">
    <source>
        <dbReference type="ARBA" id="ARBA00023136"/>
    </source>
</evidence>
<keyword evidence="8" id="KW-1185">Reference proteome</keyword>
<feature type="transmembrane region" description="Helical" evidence="6">
    <location>
        <begin position="113"/>
        <end position="136"/>
    </location>
</feature>
<protein>
    <submittedName>
        <fullName evidence="7">MATE family efflux transporter</fullName>
    </submittedName>
</protein>
<reference evidence="7" key="1">
    <citation type="journal article" date="2014" name="Int. J. Syst. Evol. Microbiol.">
        <title>Complete genome sequence of Corynebacterium casei LMG S-19264T (=DSM 44701T), isolated from a smear-ripened cheese.</title>
        <authorList>
            <consortium name="US DOE Joint Genome Institute (JGI-PGF)"/>
            <person name="Walter F."/>
            <person name="Albersmeier A."/>
            <person name="Kalinowski J."/>
            <person name="Ruckert C."/>
        </authorList>
    </citation>
    <scope>NUCLEOTIDE SEQUENCE</scope>
    <source>
        <strain evidence="7">CGMCC 1.15095</strain>
    </source>
</reference>
<dbReference type="PANTHER" id="PTHR42893:SF46">
    <property type="entry name" value="PROTEIN DETOXIFICATION 44, CHLOROPLASTIC"/>
    <property type="match status" value="1"/>
</dbReference>
<feature type="transmembrane region" description="Helical" evidence="6">
    <location>
        <begin position="391"/>
        <end position="412"/>
    </location>
</feature>
<comment type="caution">
    <text evidence="7">The sequence shown here is derived from an EMBL/GenBank/DDBJ whole genome shotgun (WGS) entry which is preliminary data.</text>
</comment>
<evidence type="ECO:0000313" key="8">
    <source>
        <dbReference type="Proteomes" id="UP000608154"/>
    </source>
</evidence>
<evidence type="ECO:0000256" key="6">
    <source>
        <dbReference type="SAM" id="Phobius"/>
    </source>
</evidence>
<dbReference type="AlphaFoldDB" id="A0A916TUZ9"/>
<dbReference type="GO" id="GO:0005886">
    <property type="term" value="C:plasma membrane"/>
    <property type="evidence" value="ECO:0007669"/>
    <property type="project" value="TreeGrafter"/>
</dbReference>
<gene>
    <name evidence="7" type="primary">dinF</name>
    <name evidence="7" type="ORF">GCM10011494_31970</name>
</gene>
<dbReference type="EMBL" id="BMHK01000028">
    <property type="protein sequence ID" value="GGC10809.1"/>
    <property type="molecule type" value="Genomic_DNA"/>
</dbReference>
<dbReference type="GO" id="GO:0015297">
    <property type="term" value="F:antiporter activity"/>
    <property type="evidence" value="ECO:0007669"/>
    <property type="project" value="InterPro"/>
</dbReference>
<dbReference type="InterPro" id="IPR002528">
    <property type="entry name" value="MATE_fam"/>
</dbReference>
<feature type="transmembrane region" description="Helical" evidence="6">
    <location>
        <begin position="71"/>
        <end position="93"/>
    </location>
</feature>
<accession>A0A916TUZ9</accession>
<proteinExistence type="inferred from homology"/>
<feature type="transmembrane region" description="Helical" evidence="6">
    <location>
        <begin position="170"/>
        <end position="192"/>
    </location>
</feature>
<feature type="transmembrane region" description="Helical" evidence="6">
    <location>
        <begin position="225"/>
        <end position="244"/>
    </location>
</feature>
<evidence type="ECO:0000256" key="2">
    <source>
        <dbReference type="ARBA" id="ARBA00010199"/>
    </source>
</evidence>
<dbReference type="Pfam" id="PF01554">
    <property type="entry name" value="MatE"/>
    <property type="match status" value="2"/>
</dbReference>
<sequence>MLTNFATALFGIADMWAIGRLGDAPAQGAVELGAKYMMALLNVFNFLRTSTVALTAQSAGRGDTPGQSETLVRALAVALAIGALLLIAMPWSIPLGLDLLEAEGRVRAGASEYIAIRYWAGPIWLGNCVLIGWLIGQRMVRQVLVVEVAANVVHIALDLLLVLVAHWGVAGVAVATVSSEALKFALLAAIVLRHPAAREFRATIRMRITWQQEALLRLFALNRDLFVRTLLLTGAILIFARTGAQQGPVTLAANGILFQLFMLSTLLLDGFESASQVLCGEARGARDRKRFVAAVKAALAWGGLTGLILTGAYLLTGAGLAAWFSTDSDVVAESGTYVFWVALLPLLGVASFVLDGVFIGAGWTRAMLGTMAVAMASYVTLLWLLEPLGNHGLWLAFAAFFLVRAAGQFGVLPRLTSRSFSACDR</sequence>
<comment type="similarity">
    <text evidence="2">Belongs to the multi antimicrobial extrusion (MATE) (TC 2.A.66.1) family.</text>
</comment>
<dbReference type="CDD" id="cd13136">
    <property type="entry name" value="MATE_DinF_like"/>
    <property type="match status" value="1"/>
</dbReference>
<dbReference type="InterPro" id="IPR044644">
    <property type="entry name" value="DinF-like"/>
</dbReference>
<name>A0A916TUZ9_9SPHN</name>
<keyword evidence="3 6" id="KW-0812">Transmembrane</keyword>
<keyword evidence="4 6" id="KW-1133">Transmembrane helix</keyword>
<feature type="transmembrane region" description="Helical" evidence="6">
    <location>
        <begin position="299"/>
        <end position="325"/>
    </location>
</feature>
<comment type="subcellular location">
    <subcellularLocation>
        <location evidence="1">Membrane</location>
        <topology evidence="1">Multi-pass membrane protein</topology>
    </subcellularLocation>
</comment>
<feature type="transmembrane region" description="Helical" evidence="6">
    <location>
        <begin position="366"/>
        <end position="385"/>
    </location>
</feature>
<dbReference type="PANTHER" id="PTHR42893">
    <property type="entry name" value="PROTEIN DETOXIFICATION 44, CHLOROPLASTIC-RELATED"/>
    <property type="match status" value="1"/>
</dbReference>
<dbReference type="GO" id="GO:0042910">
    <property type="term" value="F:xenobiotic transmembrane transporter activity"/>
    <property type="evidence" value="ECO:0007669"/>
    <property type="project" value="InterPro"/>
</dbReference>
<feature type="transmembrane region" description="Helical" evidence="6">
    <location>
        <begin position="337"/>
        <end position="359"/>
    </location>
</feature>
<reference evidence="7" key="2">
    <citation type="submission" date="2020-09" db="EMBL/GenBank/DDBJ databases">
        <authorList>
            <person name="Sun Q."/>
            <person name="Zhou Y."/>
        </authorList>
    </citation>
    <scope>NUCLEOTIDE SEQUENCE</scope>
    <source>
        <strain evidence="7">CGMCC 1.15095</strain>
    </source>
</reference>
<dbReference type="Proteomes" id="UP000608154">
    <property type="component" value="Unassembled WGS sequence"/>
</dbReference>
<evidence type="ECO:0000256" key="4">
    <source>
        <dbReference type="ARBA" id="ARBA00022989"/>
    </source>
</evidence>
<keyword evidence="5 6" id="KW-0472">Membrane</keyword>
<organism evidence="7 8">
    <name type="scientific">Novosphingobium endophyticum</name>
    <dbReference type="NCBI Taxonomy" id="1955250"/>
    <lineage>
        <taxon>Bacteria</taxon>
        <taxon>Pseudomonadati</taxon>
        <taxon>Pseudomonadota</taxon>
        <taxon>Alphaproteobacteria</taxon>
        <taxon>Sphingomonadales</taxon>
        <taxon>Sphingomonadaceae</taxon>
        <taxon>Novosphingobium</taxon>
    </lineage>
</organism>
<dbReference type="NCBIfam" id="TIGR00797">
    <property type="entry name" value="matE"/>
    <property type="match status" value="1"/>
</dbReference>
<evidence type="ECO:0000256" key="3">
    <source>
        <dbReference type="ARBA" id="ARBA00022692"/>
    </source>
</evidence>
<feature type="transmembrane region" description="Helical" evidence="6">
    <location>
        <begin position="256"/>
        <end position="278"/>
    </location>
</feature>
<evidence type="ECO:0000313" key="7">
    <source>
        <dbReference type="EMBL" id="GGC10809.1"/>
    </source>
</evidence>
<feature type="transmembrane region" description="Helical" evidence="6">
    <location>
        <begin position="143"/>
        <end position="164"/>
    </location>
</feature>
<evidence type="ECO:0000256" key="1">
    <source>
        <dbReference type="ARBA" id="ARBA00004141"/>
    </source>
</evidence>